<feature type="transmembrane region" description="Helical" evidence="1">
    <location>
        <begin position="508"/>
        <end position="523"/>
    </location>
</feature>
<proteinExistence type="predicted"/>
<dbReference type="Proteomes" id="UP000182771">
    <property type="component" value="Unassembled WGS sequence"/>
</dbReference>
<feature type="transmembrane region" description="Helical" evidence="1">
    <location>
        <begin position="609"/>
        <end position="630"/>
    </location>
</feature>
<dbReference type="AlphaFoldDB" id="A0A1H3A0N3"/>
<accession>A0A1H3A0N3</accession>
<evidence type="ECO:0000313" key="3">
    <source>
        <dbReference type="Proteomes" id="UP000182771"/>
    </source>
</evidence>
<feature type="transmembrane region" description="Helical" evidence="1">
    <location>
        <begin position="486"/>
        <end position="502"/>
    </location>
</feature>
<dbReference type="RefSeq" id="WP_016421166.1">
    <property type="nucleotide sequence ID" value="NZ_FNND01000022.1"/>
</dbReference>
<organism evidence="2 3">
    <name type="scientific">Capnocytophaga granulosa</name>
    <dbReference type="NCBI Taxonomy" id="45242"/>
    <lineage>
        <taxon>Bacteria</taxon>
        <taxon>Pseudomonadati</taxon>
        <taxon>Bacteroidota</taxon>
        <taxon>Flavobacteriia</taxon>
        <taxon>Flavobacteriales</taxon>
        <taxon>Flavobacteriaceae</taxon>
        <taxon>Capnocytophaga</taxon>
    </lineage>
</organism>
<dbReference type="GeneID" id="85018429"/>
<reference evidence="2 3" key="1">
    <citation type="submission" date="2016-10" db="EMBL/GenBank/DDBJ databases">
        <authorList>
            <person name="Varghese N."/>
            <person name="Submissions S."/>
        </authorList>
    </citation>
    <scope>NUCLEOTIDE SEQUENCE [LARGE SCALE GENOMIC DNA]</scope>
    <source>
        <strain evidence="2 3">DSM 11449</strain>
    </source>
</reference>
<comment type="caution">
    <text evidence="2">The sequence shown here is derived from an EMBL/GenBank/DDBJ whole genome shotgun (WGS) entry which is preliminary data.</text>
</comment>
<keyword evidence="1" id="KW-0812">Transmembrane</keyword>
<name>A0A1H3A0N3_9FLAO</name>
<dbReference type="OrthoDB" id="1122808at2"/>
<feature type="transmembrane region" description="Helical" evidence="1">
    <location>
        <begin position="568"/>
        <end position="588"/>
    </location>
</feature>
<gene>
    <name evidence="2" type="ORF">SAMN05444420_1223</name>
</gene>
<evidence type="ECO:0000256" key="1">
    <source>
        <dbReference type="SAM" id="Phobius"/>
    </source>
</evidence>
<dbReference type="Gene3D" id="2.160.20.80">
    <property type="entry name" value="E3 ubiquitin-protein ligase SopA"/>
    <property type="match status" value="1"/>
</dbReference>
<keyword evidence="3" id="KW-1185">Reference proteome</keyword>
<protein>
    <submittedName>
        <fullName evidence="2">Pentapeptide repeat-containing protein</fullName>
    </submittedName>
</protein>
<feature type="transmembrane region" description="Helical" evidence="1">
    <location>
        <begin position="544"/>
        <end position="562"/>
    </location>
</feature>
<sequence length="701" mass="83949">MKNRYFNTFIDKVTPEDKKEPKICISRFPPEILFDLIHYVRNHWEGGYKGVLFVKEGIRLHHRVFTNSIDAQNCVFEKQVEFYNCVFEEHTEFDKSSFLSDISFKRSIFRGGVFKSISFREVTFEGDEIDFCLTEIYSGDFSKAIFKENSSIVDFKGAKLYNVTFNEAQFKRTVSFEKLENPTEIKSTKFERAIFSKQANFHNVLFYDDISFQNTIFRGKTYFLNITSKKISENTINKEKEFSFNGAKFQNETYFNGNNYIELNFSEVEFGVKDKDVTISFSNAKFYENIRFHHCDFYSSINFENTTFEKLVDFHAAIFCEAQPFHFTDFSAEAIFANVKFKKEVQFLYCKIKPDSYIRFESSIFERGLEISRSNFKRNINFWDITIAKEGEQEIFRNLNNQHYEDIKYIDDFGKYSTKEVPMVYRQIRETYRIIKDDFYAQNNRIEGLKFYEKEMSVYLEEKRFSKTKEKQKYKSNFYRNLKDNNIFYVLLAIIVVSMSLWVYCKSLFFYITLIISFVLVLVERWYKNKEKLKTKNPLKQNNYFSFIFLIIGIIFYLIWIYEAMNTIHYFVISYIFLFFSAVFLYFYQERDRIILWLNKNSNSFGTDWVVGINFTLLIALISSMIILSMTPHIVFSFDTEGIENFIRTLVEILNITEWADIKILNKEPNTRQYILMFFSRIFIGYGYYQTIQAFRKFGKS</sequence>
<dbReference type="InterPro" id="IPR001646">
    <property type="entry name" value="5peptide_repeat"/>
</dbReference>
<dbReference type="EMBL" id="FNND01000022">
    <property type="protein sequence ID" value="SDX22798.1"/>
    <property type="molecule type" value="Genomic_DNA"/>
</dbReference>
<feature type="transmembrane region" description="Helical" evidence="1">
    <location>
        <begin position="674"/>
        <end position="692"/>
    </location>
</feature>
<keyword evidence="1" id="KW-1133">Transmembrane helix</keyword>
<evidence type="ECO:0000313" key="2">
    <source>
        <dbReference type="EMBL" id="SDX22798.1"/>
    </source>
</evidence>
<dbReference type="Pfam" id="PF13576">
    <property type="entry name" value="Pentapeptide_3"/>
    <property type="match status" value="1"/>
</dbReference>
<keyword evidence="1" id="KW-0472">Membrane</keyword>